<dbReference type="PANTHER" id="PTHR15463">
    <property type="entry name" value="AP1 GAMMA SUBUNIT BINDING PROTEIN 1"/>
    <property type="match status" value="1"/>
</dbReference>
<proteinExistence type="predicted"/>
<feature type="region of interest" description="Disordered" evidence="1">
    <location>
        <begin position="982"/>
        <end position="1025"/>
    </location>
</feature>
<evidence type="ECO:0000313" key="3">
    <source>
        <dbReference type="EMBL" id="KAK3778551.1"/>
    </source>
</evidence>
<protein>
    <recommendedName>
        <fullName evidence="2">EH domain-containing protein</fullName>
    </recommendedName>
</protein>
<feature type="compositionally biased region" description="Polar residues" evidence="1">
    <location>
        <begin position="992"/>
        <end position="1002"/>
    </location>
</feature>
<evidence type="ECO:0000259" key="2">
    <source>
        <dbReference type="PROSITE" id="PS50031"/>
    </source>
</evidence>
<dbReference type="Gene3D" id="1.10.238.10">
    <property type="entry name" value="EF-hand"/>
    <property type="match status" value="1"/>
</dbReference>
<dbReference type="InterPro" id="IPR039656">
    <property type="entry name" value="SYNRG"/>
</dbReference>
<dbReference type="GO" id="GO:0030130">
    <property type="term" value="C:clathrin coat of trans-Golgi network vesicle"/>
    <property type="evidence" value="ECO:0007669"/>
    <property type="project" value="TreeGrafter"/>
</dbReference>
<dbReference type="EMBL" id="JAWDGP010002927">
    <property type="protein sequence ID" value="KAK3778551.1"/>
    <property type="molecule type" value="Genomic_DNA"/>
</dbReference>
<accession>A0AAE1A0W4</accession>
<feature type="compositionally biased region" description="Basic and acidic residues" evidence="1">
    <location>
        <begin position="1102"/>
        <end position="1139"/>
    </location>
</feature>
<feature type="region of interest" description="Disordered" evidence="1">
    <location>
        <begin position="1064"/>
        <end position="1139"/>
    </location>
</feature>
<organism evidence="3 4">
    <name type="scientific">Elysia crispata</name>
    <name type="common">lettuce slug</name>
    <dbReference type="NCBI Taxonomy" id="231223"/>
    <lineage>
        <taxon>Eukaryota</taxon>
        <taxon>Metazoa</taxon>
        <taxon>Spiralia</taxon>
        <taxon>Lophotrochozoa</taxon>
        <taxon>Mollusca</taxon>
        <taxon>Gastropoda</taxon>
        <taxon>Heterobranchia</taxon>
        <taxon>Euthyneura</taxon>
        <taxon>Panpulmonata</taxon>
        <taxon>Sacoglossa</taxon>
        <taxon>Placobranchoidea</taxon>
        <taxon>Plakobranchidae</taxon>
        <taxon>Elysia</taxon>
    </lineage>
</organism>
<dbReference type="InterPro" id="IPR011992">
    <property type="entry name" value="EF-hand-dom_pair"/>
</dbReference>
<gene>
    <name evidence="3" type="ORF">RRG08_064420</name>
</gene>
<feature type="region of interest" description="Disordered" evidence="1">
    <location>
        <begin position="780"/>
        <end position="806"/>
    </location>
</feature>
<feature type="region of interest" description="Disordered" evidence="1">
    <location>
        <begin position="596"/>
        <end position="616"/>
    </location>
</feature>
<evidence type="ECO:0000256" key="1">
    <source>
        <dbReference type="SAM" id="MobiDB-lite"/>
    </source>
</evidence>
<feature type="compositionally biased region" description="Low complexity" evidence="1">
    <location>
        <begin position="1"/>
        <end position="10"/>
    </location>
</feature>
<feature type="compositionally biased region" description="Pro residues" evidence="1">
    <location>
        <begin position="266"/>
        <end position="278"/>
    </location>
</feature>
<comment type="caution">
    <text evidence="3">The sequence shown here is derived from an EMBL/GenBank/DDBJ whole genome shotgun (WGS) entry which is preliminary data.</text>
</comment>
<feature type="domain" description="EH" evidence="2">
    <location>
        <begin position="318"/>
        <end position="423"/>
    </location>
</feature>
<dbReference type="InterPro" id="IPR059024">
    <property type="entry name" value="SYNRG_C"/>
</dbReference>
<dbReference type="InterPro" id="IPR000261">
    <property type="entry name" value="EH_dom"/>
</dbReference>
<sequence length="1346" mass="147611">MADGRFNPHPGFGGGRGMPTGIPQPGMVSLPGYHPYNQQMMMMPNMRFPAHAVRMGPPNTPPPPYSAHIPNPSMANRPRLTLDKTKGNQLTDKERAFEEQRQKLRMFGKPGMTKVDPNALIGSLFAADTKKKAQEIKKPSLIEEPKDEDDSFGDFLQGPSVPSDSVNSSEETSSEAKHIESKSELDQGLVQPTEKKDLDSMMMEFSDLNAPKKARGFHKPTLNEVQKHNQHPPKTRSSSYHDSDHARSWKQQCDDLTGLFQMPEKPAAPPPVHTPPSVPVVSSEPGIGVVPLPAEQAQMQLVPQQQGGPGLPKWYYFKEDQQPPVYKQVWEASLVNEQISTERLYPILLMSGLPREKLAHIWSLCNTVTPGQLAKHELWAVLALIALTQNNFNTNSLDILSRCSEPPVPIFVAAQGMATPEPAKPNPPAAAPEEDDFADFQAASVPVQQQPPFKKTCCSHNKLQQQKQQPQQQTQQQQLQLKNELESVCHSGMAVVDDKYGNNVRSFFCSSGSSTGHTSPSFEEDYYTDGRDSLSQISTSEQSENEDIRNFENYVEEFNNQKKQAPSGSPLHCPFPSLQQPHATVQDILPAPFNSIGSKKNIPESSALGNQRNNNNLSLSTSEVSFLPPLNASLTTSKKSHGTMTQLFPDLSATEDDSDFSDFKSAVANTNSSNINPNEVSLIKEEDKYDALRAFSLQGDEGVQLSTFDQMQQTAEENLPVETGVEEDWADFTTAPVSQEVSAIVDNTQAFVAPDSAPSKASKEDILTLFNKKETVQPAESLFSSSSSNSATDLANEMGNAGAHTGEDNKLEASLFNNTSSSDSLHTVKKPQFSYGFTSSAASVPVSSSASSLQSSSLGNGFPHTVSKTEQFAPVFGTSTSDSVAEDWGKYSSNSISTSNPLEGVHFPTIDSSKENDDWGDFSAGAGIVEDENWCDFNSEAEDGGNRESDNSFVTIKKQNLGTNEILGLFKVRDDPTTLSSYQLPQQQLQPTNKTRARSQPSLDDDDGFGPPPMDFENDDEEEDFSRGYDLDDMMQHQIPATTYNVYGHTMNRTVYTQALSTRKVKETKEESGSVHSLELRSTSHLGDCSGSDSHSVSSVDGKSKSTDSLEQKGHPQEPSEGQPPKEESIQPTHTEHHPIKPQELLASMPDFGDKYNIENEAQGSDRYGYEWMRCLINCCQVISEANTLFNTVSSSSVCNEVLKSNQGSQYIASIVEVYRVVCRVMTSMRSTAISTSELEQTLKNIDLAWNNLTAFLVGVSLLPDPSTLIFDNCVLKSDSEPDKNLACGICLLNVDTSPAKTLIQSASSGCSKLTYAGRQYHSTCANFWVNCVDQTLPTLTLPELL</sequence>
<dbReference type="Pfam" id="PF12763">
    <property type="entry name" value="EH"/>
    <property type="match status" value="1"/>
</dbReference>
<dbReference type="PANTHER" id="PTHR15463:SF2">
    <property type="entry name" value="SYNERGIN GAMMA"/>
    <property type="match status" value="1"/>
</dbReference>
<name>A0AAE1A0W4_9GAST</name>
<feature type="region of interest" description="Disordered" evidence="1">
    <location>
        <begin position="222"/>
        <end position="280"/>
    </location>
</feature>
<feature type="compositionally biased region" description="Low complexity" evidence="1">
    <location>
        <begin position="781"/>
        <end position="790"/>
    </location>
</feature>
<reference evidence="3" key="1">
    <citation type="journal article" date="2023" name="G3 (Bethesda)">
        <title>A reference genome for the long-term kleptoplast-retaining sea slug Elysia crispata morphotype clarki.</title>
        <authorList>
            <person name="Eastman K.E."/>
            <person name="Pendleton A.L."/>
            <person name="Shaikh M.A."/>
            <person name="Suttiyut T."/>
            <person name="Ogas R."/>
            <person name="Tomko P."/>
            <person name="Gavelis G."/>
            <person name="Widhalm J.R."/>
            <person name="Wisecaver J.H."/>
        </authorList>
    </citation>
    <scope>NUCLEOTIDE SEQUENCE</scope>
    <source>
        <strain evidence="3">ECLA1</strain>
    </source>
</reference>
<feature type="compositionally biased region" description="Basic and acidic residues" evidence="1">
    <location>
        <begin position="1064"/>
        <end position="1073"/>
    </location>
</feature>
<dbReference type="Pfam" id="PF25999">
    <property type="entry name" value="SYNRG_C"/>
    <property type="match status" value="1"/>
</dbReference>
<dbReference type="SUPFAM" id="SSF47473">
    <property type="entry name" value="EF-hand"/>
    <property type="match status" value="1"/>
</dbReference>
<feature type="region of interest" description="Disordered" evidence="1">
    <location>
        <begin position="1"/>
        <end position="26"/>
    </location>
</feature>
<dbReference type="PROSITE" id="PS50031">
    <property type="entry name" value="EH"/>
    <property type="match status" value="1"/>
</dbReference>
<feature type="compositionally biased region" description="Basic and acidic residues" evidence="1">
    <location>
        <begin position="174"/>
        <end position="185"/>
    </location>
</feature>
<feature type="region of interest" description="Disordered" evidence="1">
    <location>
        <begin position="136"/>
        <end position="191"/>
    </location>
</feature>
<dbReference type="Proteomes" id="UP001283361">
    <property type="component" value="Unassembled WGS sequence"/>
</dbReference>
<feature type="compositionally biased region" description="Low complexity" evidence="1">
    <location>
        <begin position="1090"/>
        <end position="1101"/>
    </location>
</feature>
<evidence type="ECO:0000313" key="4">
    <source>
        <dbReference type="Proteomes" id="UP001283361"/>
    </source>
</evidence>
<keyword evidence="4" id="KW-1185">Reference proteome</keyword>